<organism evidence="2">
    <name type="scientific">Rhizophora mucronata</name>
    <name type="common">Asiatic mangrove</name>
    <dbReference type="NCBI Taxonomy" id="61149"/>
    <lineage>
        <taxon>Eukaryota</taxon>
        <taxon>Viridiplantae</taxon>
        <taxon>Streptophyta</taxon>
        <taxon>Embryophyta</taxon>
        <taxon>Tracheophyta</taxon>
        <taxon>Spermatophyta</taxon>
        <taxon>Magnoliopsida</taxon>
        <taxon>eudicotyledons</taxon>
        <taxon>Gunneridae</taxon>
        <taxon>Pentapetalae</taxon>
        <taxon>rosids</taxon>
        <taxon>fabids</taxon>
        <taxon>Malpighiales</taxon>
        <taxon>Rhizophoraceae</taxon>
        <taxon>Rhizophora</taxon>
    </lineage>
</organism>
<dbReference type="AlphaFoldDB" id="A0A2P2QFH5"/>
<protein>
    <submittedName>
        <fullName evidence="2">Uncharacterized protein</fullName>
    </submittedName>
</protein>
<sequence length="40" mass="4630">MNCMLNNDILTTLVVFVCHIAWIANCVKIILLVIWMSKDH</sequence>
<evidence type="ECO:0000256" key="1">
    <source>
        <dbReference type="SAM" id="Phobius"/>
    </source>
</evidence>
<keyword evidence="1" id="KW-1133">Transmembrane helix</keyword>
<reference evidence="2" key="1">
    <citation type="submission" date="2018-02" db="EMBL/GenBank/DDBJ databases">
        <title>Rhizophora mucronata_Transcriptome.</title>
        <authorList>
            <person name="Meera S.P."/>
            <person name="Sreeshan A."/>
            <person name="Augustine A."/>
        </authorList>
    </citation>
    <scope>NUCLEOTIDE SEQUENCE</scope>
    <source>
        <tissue evidence="2">Leaf</tissue>
    </source>
</reference>
<proteinExistence type="predicted"/>
<dbReference type="EMBL" id="GGEC01085257">
    <property type="protein sequence ID" value="MBX65741.1"/>
    <property type="molecule type" value="Transcribed_RNA"/>
</dbReference>
<keyword evidence="1" id="KW-0812">Transmembrane</keyword>
<accession>A0A2P2QFH5</accession>
<name>A0A2P2QFH5_RHIMU</name>
<keyword evidence="1" id="KW-0472">Membrane</keyword>
<evidence type="ECO:0000313" key="2">
    <source>
        <dbReference type="EMBL" id="MBX65741.1"/>
    </source>
</evidence>
<feature type="transmembrane region" description="Helical" evidence="1">
    <location>
        <begin position="12"/>
        <end position="35"/>
    </location>
</feature>